<dbReference type="Pfam" id="PF00817">
    <property type="entry name" value="IMS"/>
    <property type="match status" value="1"/>
</dbReference>
<dbReference type="PANTHER" id="PTHR45873:SF1">
    <property type="entry name" value="DNA POLYMERASE ETA"/>
    <property type="match status" value="1"/>
</dbReference>
<dbReference type="Gene3D" id="2.30.30.380">
    <property type="entry name" value="Zn-finger domain of Sec23/24"/>
    <property type="match status" value="1"/>
</dbReference>
<keyword evidence="8" id="KW-0539">Nucleus</keyword>
<dbReference type="InterPro" id="IPR001126">
    <property type="entry name" value="UmuC"/>
</dbReference>
<dbReference type="SUPFAM" id="SSF90209">
    <property type="entry name" value="Ran binding protein zinc finger-like"/>
    <property type="match status" value="1"/>
</dbReference>
<dbReference type="InterPro" id="IPR043502">
    <property type="entry name" value="DNA/RNA_pol_sf"/>
</dbReference>
<evidence type="ECO:0000313" key="14">
    <source>
        <dbReference type="Proteomes" id="UP001165085"/>
    </source>
</evidence>
<comment type="caution">
    <text evidence="13">The sequence shown here is derived from an EMBL/GenBank/DDBJ whole genome shotgun (WGS) entry which is preliminary data.</text>
</comment>
<evidence type="ECO:0000256" key="2">
    <source>
        <dbReference type="ARBA" id="ARBA00022679"/>
    </source>
</evidence>
<name>A0A9W7AJ17_9STRA</name>
<dbReference type="PROSITE" id="PS50199">
    <property type="entry name" value="ZF_RANBP2_2"/>
    <property type="match status" value="1"/>
</dbReference>
<dbReference type="InterPro" id="IPR036775">
    <property type="entry name" value="DNA_pol_Y-fam_lit_finger_sf"/>
</dbReference>
<feature type="domain" description="UmuC" evidence="11">
    <location>
        <begin position="11"/>
        <end position="316"/>
    </location>
</feature>
<accession>A0A9W7AJ17</accession>
<dbReference type="InterPro" id="IPR036443">
    <property type="entry name" value="Znf_RanBP2_sf"/>
</dbReference>
<dbReference type="Proteomes" id="UP001165085">
    <property type="component" value="Unassembled WGS sequence"/>
</dbReference>
<keyword evidence="4" id="KW-0227">DNA damage</keyword>
<proteinExistence type="predicted"/>
<dbReference type="GO" id="GO:0003684">
    <property type="term" value="F:damaged DNA binding"/>
    <property type="evidence" value="ECO:0007669"/>
    <property type="project" value="InterPro"/>
</dbReference>
<evidence type="ECO:0000256" key="10">
    <source>
        <dbReference type="SAM" id="MobiDB-lite"/>
    </source>
</evidence>
<evidence type="ECO:0000256" key="8">
    <source>
        <dbReference type="ARBA" id="ARBA00023242"/>
    </source>
</evidence>
<evidence type="ECO:0000256" key="4">
    <source>
        <dbReference type="ARBA" id="ARBA00022763"/>
    </source>
</evidence>
<sequence length="606" mass="68120">MTHVNNNSRVIALLDLDCFYCQCESVRLSISNNLPLAVFQWSGAIAVNYAAREKGIKRFMKYEDMKKVAKDIVAIHVEVEGINPESTLKESTLKESTLKESTLNYSQIEEGVEESSAESSTESSAESSSESSSDYRKSRYEQQYSMTVEEKKKAFERENGYFPNRADNKANIERYRYVSGLIFKELRTFLDEKVGPNKYKLEKASVDELYVDLTQYVNENTNTTPPTGKVVIIGSSPTWSTDSQLLTASSLLSSLRSHITSTLGYTLSCGLASNKTLAKLSASSAKPDGLAILPRTKSAIQHALDNTLVKDVRGYGGKFGRKVCSSILTFLGSTSTGEAYEDDIKSLTMSKAGRCPLEVLGSKRVFDLMNKGEEDEPVEHTLPGAPTKSINSYKSFVNEEKARRKSDVRDKLGRWVDVLVRSLVRRVLDDSVRNRRWCQTMCVYYCNDVRQMKSKRGKFPGQNVEGKEGVVKEFFLKTMEESSVWPIIRIGVSADNFFPLGRGLGEFLSKDEKARTAFKTTKVEKAVEKPALFAPKPKLRAQASEWACKTCTLYNKASSLICEVCSTSRTFEDDEEYAMRLQKQFNNEEAVVGEKRKAKTMKDFFH</sequence>
<dbReference type="PROSITE" id="PS01358">
    <property type="entry name" value="ZF_RANBP2_1"/>
    <property type="match status" value="1"/>
</dbReference>
<keyword evidence="14" id="KW-1185">Reference proteome</keyword>
<feature type="domain" description="RanBP2-type" evidence="12">
    <location>
        <begin position="542"/>
        <end position="571"/>
    </location>
</feature>
<dbReference type="AlphaFoldDB" id="A0A9W7AJ17"/>
<reference evidence="14" key="1">
    <citation type="journal article" date="2023" name="Commun. Biol.">
        <title>Genome analysis of Parmales, the sister group of diatoms, reveals the evolutionary specialization of diatoms from phago-mixotrophs to photoautotrophs.</title>
        <authorList>
            <person name="Ban H."/>
            <person name="Sato S."/>
            <person name="Yoshikawa S."/>
            <person name="Yamada K."/>
            <person name="Nakamura Y."/>
            <person name="Ichinomiya M."/>
            <person name="Sato N."/>
            <person name="Blanc-Mathieu R."/>
            <person name="Endo H."/>
            <person name="Kuwata A."/>
            <person name="Ogata H."/>
        </authorList>
    </citation>
    <scope>NUCLEOTIDE SEQUENCE [LARGE SCALE GENOMIC DNA]</scope>
    <source>
        <strain evidence="14">NIES 3701</strain>
    </source>
</reference>
<keyword evidence="7" id="KW-0234">DNA repair</keyword>
<organism evidence="13 14">
    <name type="scientific">Triparma strigata</name>
    <dbReference type="NCBI Taxonomy" id="1606541"/>
    <lineage>
        <taxon>Eukaryota</taxon>
        <taxon>Sar</taxon>
        <taxon>Stramenopiles</taxon>
        <taxon>Ochrophyta</taxon>
        <taxon>Bolidophyceae</taxon>
        <taxon>Parmales</taxon>
        <taxon>Triparmaceae</taxon>
        <taxon>Triparma</taxon>
    </lineage>
</organism>
<dbReference type="GO" id="GO:0035861">
    <property type="term" value="C:site of double-strand break"/>
    <property type="evidence" value="ECO:0007669"/>
    <property type="project" value="TreeGrafter"/>
</dbReference>
<feature type="compositionally biased region" description="Low complexity" evidence="10">
    <location>
        <begin position="117"/>
        <end position="132"/>
    </location>
</feature>
<gene>
    <name evidence="13" type="ORF">TrST_g4388</name>
</gene>
<dbReference type="InterPro" id="IPR001876">
    <property type="entry name" value="Znf_RanBP2"/>
</dbReference>
<keyword evidence="2" id="KW-0808">Transferase</keyword>
<dbReference type="GO" id="GO:0009314">
    <property type="term" value="P:response to radiation"/>
    <property type="evidence" value="ECO:0007669"/>
    <property type="project" value="TreeGrafter"/>
</dbReference>
<evidence type="ECO:0000256" key="1">
    <source>
        <dbReference type="ARBA" id="ARBA00004123"/>
    </source>
</evidence>
<dbReference type="EMBL" id="BRXY01000127">
    <property type="protein sequence ID" value="GMH68665.1"/>
    <property type="molecule type" value="Genomic_DNA"/>
</dbReference>
<dbReference type="InterPro" id="IPR043128">
    <property type="entry name" value="Rev_trsase/Diguanyl_cyclase"/>
</dbReference>
<evidence type="ECO:0000256" key="3">
    <source>
        <dbReference type="ARBA" id="ARBA00022723"/>
    </source>
</evidence>
<dbReference type="Gene3D" id="3.30.70.270">
    <property type="match status" value="2"/>
</dbReference>
<dbReference type="GO" id="GO:0008270">
    <property type="term" value="F:zinc ion binding"/>
    <property type="evidence" value="ECO:0007669"/>
    <property type="project" value="UniProtKB-KW"/>
</dbReference>
<dbReference type="GO" id="GO:0005634">
    <property type="term" value="C:nucleus"/>
    <property type="evidence" value="ECO:0007669"/>
    <property type="project" value="UniProtKB-SubCell"/>
</dbReference>
<dbReference type="Gene3D" id="3.40.1170.60">
    <property type="match status" value="1"/>
</dbReference>
<comment type="subcellular location">
    <subcellularLocation>
        <location evidence="1">Nucleus</location>
    </subcellularLocation>
</comment>
<dbReference type="Gene3D" id="3.30.1490.100">
    <property type="entry name" value="DNA polymerase, Y-family, little finger domain"/>
    <property type="match status" value="1"/>
</dbReference>
<dbReference type="PANTHER" id="PTHR45873">
    <property type="entry name" value="DNA POLYMERASE ETA"/>
    <property type="match status" value="1"/>
</dbReference>
<dbReference type="GO" id="GO:0005657">
    <property type="term" value="C:replication fork"/>
    <property type="evidence" value="ECO:0007669"/>
    <property type="project" value="TreeGrafter"/>
</dbReference>
<keyword evidence="6" id="KW-0862">Zinc</keyword>
<dbReference type="SUPFAM" id="SSF100879">
    <property type="entry name" value="Lesion bypass DNA polymerase (Y-family), little finger domain"/>
    <property type="match status" value="1"/>
</dbReference>
<dbReference type="SUPFAM" id="SSF56672">
    <property type="entry name" value="DNA/RNA polymerases"/>
    <property type="match status" value="1"/>
</dbReference>
<keyword evidence="3" id="KW-0479">Metal-binding</keyword>
<evidence type="ECO:0000259" key="12">
    <source>
        <dbReference type="PROSITE" id="PS50199"/>
    </source>
</evidence>
<evidence type="ECO:0000256" key="6">
    <source>
        <dbReference type="ARBA" id="ARBA00022833"/>
    </source>
</evidence>
<evidence type="ECO:0000256" key="7">
    <source>
        <dbReference type="ARBA" id="ARBA00023204"/>
    </source>
</evidence>
<dbReference type="GO" id="GO:0006281">
    <property type="term" value="P:DNA repair"/>
    <property type="evidence" value="ECO:0007669"/>
    <property type="project" value="UniProtKB-KW"/>
</dbReference>
<feature type="region of interest" description="Disordered" evidence="10">
    <location>
        <begin position="109"/>
        <end position="138"/>
    </location>
</feature>
<evidence type="ECO:0000313" key="13">
    <source>
        <dbReference type="EMBL" id="GMH68665.1"/>
    </source>
</evidence>
<evidence type="ECO:0000259" key="11">
    <source>
        <dbReference type="PROSITE" id="PS50173"/>
    </source>
</evidence>
<dbReference type="GO" id="GO:0042276">
    <property type="term" value="P:error-prone translesion synthesis"/>
    <property type="evidence" value="ECO:0007669"/>
    <property type="project" value="TreeGrafter"/>
</dbReference>
<dbReference type="SMART" id="SM00547">
    <property type="entry name" value="ZnF_RBZ"/>
    <property type="match status" value="1"/>
</dbReference>
<dbReference type="PROSITE" id="PS50173">
    <property type="entry name" value="UMUC"/>
    <property type="match status" value="1"/>
</dbReference>
<evidence type="ECO:0000256" key="5">
    <source>
        <dbReference type="ARBA" id="ARBA00022771"/>
    </source>
</evidence>
<dbReference type="GO" id="GO:0003887">
    <property type="term" value="F:DNA-directed DNA polymerase activity"/>
    <property type="evidence" value="ECO:0007669"/>
    <property type="project" value="TreeGrafter"/>
</dbReference>
<evidence type="ECO:0000256" key="9">
    <source>
        <dbReference type="PROSITE-ProRule" id="PRU00322"/>
    </source>
</evidence>
<protein>
    <submittedName>
        <fullName evidence="13">Uncharacterized protein</fullName>
    </submittedName>
</protein>
<dbReference type="InterPro" id="IPR052230">
    <property type="entry name" value="DNA_polymerase_eta"/>
</dbReference>
<dbReference type="OrthoDB" id="447129at2759"/>
<keyword evidence="5 9" id="KW-0863">Zinc-finger</keyword>